<organism evidence="1 2">
    <name type="scientific">Bifidobacterium gallicum DSM 20093 = LMG 11596</name>
    <dbReference type="NCBI Taxonomy" id="561180"/>
    <lineage>
        <taxon>Bacteria</taxon>
        <taxon>Bacillati</taxon>
        <taxon>Actinomycetota</taxon>
        <taxon>Actinomycetes</taxon>
        <taxon>Bifidobacteriales</taxon>
        <taxon>Bifidobacteriaceae</taxon>
        <taxon>Bifidobacterium</taxon>
    </lineage>
</organism>
<dbReference type="Proteomes" id="UP000029074">
    <property type="component" value="Unassembled WGS sequence"/>
</dbReference>
<dbReference type="SMART" id="SM01101">
    <property type="entry name" value="CRISPR_assoc"/>
    <property type="match status" value="1"/>
</dbReference>
<evidence type="ECO:0000313" key="1">
    <source>
        <dbReference type="EMBL" id="KFI57656.1"/>
    </source>
</evidence>
<gene>
    <name evidence="1" type="ORF">BGLCM_1344</name>
</gene>
<dbReference type="AlphaFoldDB" id="A0A087AFV6"/>
<dbReference type="RefSeq" id="WP_044085204.1">
    <property type="nucleotide sequence ID" value="NZ_ABXB03000002.1"/>
</dbReference>
<reference evidence="1 2" key="1">
    <citation type="submission" date="2014-03" db="EMBL/GenBank/DDBJ databases">
        <title>Genomics of Bifidobacteria.</title>
        <authorList>
            <person name="Ventura M."/>
            <person name="Milani C."/>
            <person name="Lugli G.A."/>
        </authorList>
    </citation>
    <scope>NUCLEOTIDE SEQUENCE [LARGE SCALE GENOMIC DNA]</scope>
    <source>
        <strain evidence="1 2">LMG 11596</strain>
    </source>
</reference>
<dbReference type="EMBL" id="JGYW01000009">
    <property type="protein sequence ID" value="KFI57656.1"/>
    <property type="molecule type" value="Genomic_DNA"/>
</dbReference>
<dbReference type="SUPFAM" id="SSF117987">
    <property type="entry name" value="CRISPR-associated protein"/>
    <property type="match status" value="2"/>
</dbReference>
<proteinExistence type="predicted"/>
<dbReference type="Gene3D" id="3.30.70.1200">
    <property type="entry name" value="Crispr-associated protein, domain 1"/>
    <property type="match status" value="1"/>
</dbReference>
<sequence>MYLSRIALNMARIGARQLAASPYKLHAAVEASFPPHAPRATDEGRILWRLDHNRQDHSVWLYVVSPSQPDLLHIVEQAGWPGYAEWETKDYTPFLDRLAQGQQWHYRVCANPVRNAATDLNLHNSLATFDKMKGSRQAYVTVRQQIDWFERRAAANGFSLPERDPVSGFDEQVKDPLLLSSVRVIDRQRHKFRDRKNQVTLSTAVFEGTLQVEDPQSLRHALCFGIGKAKGFGCGLMTLAPIMTP</sequence>
<dbReference type="OrthoDB" id="9795689at2"/>
<evidence type="ECO:0000313" key="2">
    <source>
        <dbReference type="Proteomes" id="UP000029074"/>
    </source>
</evidence>
<dbReference type="InterPro" id="IPR010179">
    <property type="entry name" value="CRISPR-assoc_prot_Cse3"/>
</dbReference>
<dbReference type="Gene3D" id="3.30.70.1210">
    <property type="entry name" value="Crispr-associated protein, domain 2"/>
    <property type="match status" value="1"/>
</dbReference>
<name>A0A087AFV6_9BIFI</name>
<protein>
    <submittedName>
        <fullName evidence="1">CRISPR-associated protein Cse3</fullName>
    </submittedName>
</protein>
<accession>A0A087AFV6</accession>
<keyword evidence="2" id="KW-1185">Reference proteome</keyword>
<comment type="caution">
    <text evidence="1">The sequence shown here is derived from an EMBL/GenBank/DDBJ whole genome shotgun (WGS) entry which is preliminary data.</text>
</comment>
<dbReference type="CDD" id="cd09727">
    <property type="entry name" value="Cas6_I-E"/>
    <property type="match status" value="1"/>
</dbReference>
<dbReference type="Pfam" id="PF08798">
    <property type="entry name" value="CRISPR_assoc"/>
    <property type="match status" value="1"/>
</dbReference>
<dbReference type="NCBIfam" id="TIGR01907">
    <property type="entry name" value="casE_Cse3"/>
    <property type="match status" value="1"/>
</dbReference>